<dbReference type="RefSeq" id="WP_205350159.1">
    <property type="nucleotide sequence ID" value="NZ_JAFEUP010000006.1"/>
</dbReference>
<protein>
    <submittedName>
        <fullName evidence="2">DUF1302 domain-containing protein</fullName>
    </submittedName>
</protein>
<dbReference type="InterPro" id="IPR010727">
    <property type="entry name" value="DUF1302"/>
</dbReference>
<proteinExistence type="predicted"/>
<feature type="chain" id="PRO_5046385056" evidence="1">
    <location>
        <begin position="37"/>
        <end position="572"/>
    </location>
</feature>
<keyword evidence="3" id="KW-1185">Reference proteome</keyword>
<feature type="signal peptide" evidence="1">
    <location>
        <begin position="1"/>
        <end position="36"/>
    </location>
</feature>
<reference evidence="2 3" key="1">
    <citation type="submission" date="2021-02" db="EMBL/GenBank/DDBJ databases">
        <authorList>
            <person name="Lee D.-H."/>
        </authorList>
    </citation>
    <scope>NUCLEOTIDE SEQUENCE [LARGE SCALE GENOMIC DNA]</scope>
    <source>
        <strain evidence="2 3">UL073</strain>
    </source>
</reference>
<evidence type="ECO:0000313" key="2">
    <source>
        <dbReference type="EMBL" id="MBM7062983.1"/>
    </source>
</evidence>
<evidence type="ECO:0000256" key="1">
    <source>
        <dbReference type="SAM" id="SignalP"/>
    </source>
</evidence>
<sequence>MTNNKNKSKQIQLVSSSALRLTALALCIAAAGQVGAFEIDTGNEDLQLRFDNTLRYNIGQRLDSQSKAILGNANNDDGDRNFNKHSMVANRLDILTETDLVYKGKYGARVSAASWYDQAYEGDLDGDNTATSNHLQDGRPAQGLSNYATRYYRGPSGEIMDAFVFGSFDLGNMPLNARFGRHTVNWGESLLGSGAIHGISYGQAPLDQAKALALPGVEAKELYLPRTQISAQLQATSELSFAAQYFLEWRPSRVPEAGTYLGFSDAFLQGGESLVLGGRRVGHGDDIEPEDRGDWGVMARWSPEWLDGTLGFYVRNFSDTQPQLIQMITVGSPALNCTTTSCKYFANYGDDIDMYGLSLSKEVGGISFGADLNYRRNMPLNSGAVTVTSPARLPDDGDVLGARGDTLHGVLNAIGSLSPTAVYDGASWSAELTASRWLSVTDDPNNVFKGTSLYKSNPLNIDAVTRSAYGAAVNFTPVWYQVFPGGDVSLPLSYSRGLNGNSAVASGGNEDAGSYAVGVALDLYSRYRFDLKYVDYFGDISKNPNGSLRTTSGAQSALEDRGAVFFTFKTTL</sequence>
<evidence type="ECO:0000313" key="3">
    <source>
        <dbReference type="Proteomes" id="UP000717995"/>
    </source>
</evidence>
<dbReference type="Proteomes" id="UP000717995">
    <property type="component" value="Unassembled WGS sequence"/>
</dbReference>
<accession>A0ABS2IJW9</accession>
<gene>
    <name evidence="2" type="ORF">JQX08_19880</name>
</gene>
<keyword evidence="1" id="KW-0732">Signal</keyword>
<name>A0ABS2IJW9_9GAMM</name>
<dbReference type="EMBL" id="JAFEUP010000006">
    <property type="protein sequence ID" value="MBM7062983.1"/>
    <property type="molecule type" value="Genomic_DNA"/>
</dbReference>
<dbReference type="Pfam" id="PF06980">
    <property type="entry name" value="DUF1302"/>
    <property type="match status" value="1"/>
</dbReference>
<organism evidence="2 3">
    <name type="scientific">Zestomonas insulae</name>
    <dbReference type="NCBI Taxonomy" id="2809017"/>
    <lineage>
        <taxon>Bacteria</taxon>
        <taxon>Pseudomonadati</taxon>
        <taxon>Pseudomonadota</taxon>
        <taxon>Gammaproteobacteria</taxon>
        <taxon>Pseudomonadales</taxon>
        <taxon>Pseudomonadaceae</taxon>
        <taxon>Zestomonas</taxon>
    </lineage>
</organism>
<comment type="caution">
    <text evidence="2">The sequence shown here is derived from an EMBL/GenBank/DDBJ whole genome shotgun (WGS) entry which is preliminary data.</text>
</comment>